<dbReference type="GO" id="GO:0046464">
    <property type="term" value="P:acylglycerol catabolic process"/>
    <property type="evidence" value="ECO:0007669"/>
    <property type="project" value="TreeGrafter"/>
</dbReference>
<dbReference type="Proteomes" id="UP000380867">
    <property type="component" value="Unassembled WGS sequence"/>
</dbReference>
<dbReference type="Pfam" id="PF00561">
    <property type="entry name" value="Abhydrolase_1"/>
    <property type="match status" value="1"/>
</dbReference>
<dbReference type="InterPro" id="IPR050266">
    <property type="entry name" value="AB_hydrolase_sf"/>
</dbReference>
<keyword evidence="3" id="KW-1185">Reference proteome</keyword>
<evidence type="ECO:0000313" key="3">
    <source>
        <dbReference type="Proteomes" id="UP000380867"/>
    </source>
</evidence>
<name>A0A5M4FBX2_9ACTN</name>
<sequence>MTEHTSSSSESTQIVSFGGCRPAKTITCSILVGGRPTGGTVRNPVTLLPLGALRHLLPDPSTWDLFDLPPVDLPEGRWLDLPRRGRTWLTDVPGPTPDAPAIVLLHAVGCTGQLTWFPAIPVLAQHYRVIAFDQRWHGRGITSERFLISDCADDVAAVIDTLGLDRPIIAGYSMGSVIAQRVWRQHPDAVGGLVLAATTAHFRTNGRERVFHTGMALGMGLTATLSRSRVVRRASTAAAEEIETGSSDTAGWALKQWRSSSPWAVGQAVASLGRHHSTLWLERVDVPTAVVVTTNDHVIPPDRQRDLAARIPGATIHEAACGHAGCVLEHKEFVPALLDAALTTSARMRKPQPA</sequence>
<comment type="caution">
    <text evidence="2">The sequence shown here is derived from an EMBL/GenBank/DDBJ whole genome shotgun (WGS) entry which is preliminary data.</text>
</comment>
<dbReference type="EMBL" id="SDPQ02000003">
    <property type="protein sequence ID" value="KAA1395888.1"/>
    <property type="molecule type" value="Genomic_DNA"/>
</dbReference>
<dbReference type="PANTHER" id="PTHR43798:SF5">
    <property type="entry name" value="MONOACYLGLYCEROL LIPASE ABHD6"/>
    <property type="match status" value="1"/>
</dbReference>
<dbReference type="InterPro" id="IPR029058">
    <property type="entry name" value="AB_hydrolase_fold"/>
</dbReference>
<dbReference type="GO" id="GO:0047372">
    <property type="term" value="F:monoacylglycerol lipase activity"/>
    <property type="evidence" value="ECO:0007669"/>
    <property type="project" value="TreeGrafter"/>
</dbReference>
<dbReference type="SUPFAM" id="SSF53474">
    <property type="entry name" value="alpha/beta-Hydrolases"/>
    <property type="match status" value="1"/>
</dbReference>
<dbReference type="InterPro" id="IPR000073">
    <property type="entry name" value="AB_hydrolase_1"/>
</dbReference>
<dbReference type="OrthoDB" id="63519at2"/>
<evidence type="ECO:0000259" key="1">
    <source>
        <dbReference type="Pfam" id="PF00561"/>
    </source>
</evidence>
<gene>
    <name evidence="2" type="ORF">ESP70_017300</name>
</gene>
<dbReference type="Gene3D" id="3.40.50.1820">
    <property type="entry name" value="alpha/beta hydrolase"/>
    <property type="match status" value="1"/>
</dbReference>
<organism evidence="2 3">
    <name type="scientific">Aeromicrobium ginsengisoli</name>
    <dbReference type="NCBI Taxonomy" id="363867"/>
    <lineage>
        <taxon>Bacteria</taxon>
        <taxon>Bacillati</taxon>
        <taxon>Actinomycetota</taxon>
        <taxon>Actinomycetes</taxon>
        <taxon>Propionibacteriales</taxon>
        <taxon>Nocardioidaceae</taxon>
        <taxon>Aeromicrobium</taxon>
    </lineage>
</organism>
<keyword evidence="2" id="KW-0378">Hydrolase</keyword>
<reference evidence="2" key="1">
    <citation type="submission" date="2019-09" db="EMBL/GenBank/DDBJ databases">
        <authorList>
            <person name="Li J."/>
        </authorList>
    </citation>
    <scope>NUCLEOTIDE SEQUENCE [LARGE SCALE GENOMIC DNA]</scope>
    <source>
        <strain evidence="2">JCM 14732</strain>
    </source>
</reference>
<dbReference type="PANTHER" id="PTHR43798">
    <property type="entry name" value="MONOACYLGLYCEROL LIPASE"/>
    <property type="match status" value="1"/>
</dbReference>
<accession>A0A5M4FBX2</accession>
<proteinExistence type="predicted"/>
<dbReference type="GO" id="GO:0016020">
    <property type="term" value="C:membrane"/>
    <property type="evidence" value="ECO:0007669"/>
    <property type="project" value="TreeGrafter"/>
</dbReference>
<feature type="domain" description="AB hydrolase-1" evidence="1">
    <location>
        <begin position="100"/>
        <end position="326"/>
    </location>
</feature>
<evidence type="ECO:0000313" key="2">
    <source>
        <dbReference type="EMBL" id="KAA1395888.1"/>
    </source>
</evidence>
<protein>
    <submittedName>
        <fullName evidence="2">Alpha/beta fold hydrolase</fullName>
    </submittedName>
</protein>
<dbReference type="AlphaFoldDB" id="A0A5M4FBX2"/>